<keyword evidence="3" id="KW-1185">Reference proteome</keyword>
<evidence type="ECO:0000313" key="2">
    <source>
        <dbReference type="EMBL" id="GBP94901.1"/>
    </source>
</evidence>
<evidence type="ECO:0000313" key="3">
    <source>
        <dbReference type="Proteomes" id="UP000299102"/>
    </source>
</evidence>
<sequence length="147" mass="16648">MQNTLKRRENRAVESRRRECSREILVLEVRGAALPVTTMTRHRGRDSAPAPSARARLPRRVLAIRDVVIDSLFYKLRLDERKFAMCTKTKHEVLTWTSRNADESPPRPAPASSKTTAEALEHSRYGYNGSSLAGARRTRHDPGAKAR</sequence>
<accession>A0A4C2A1T0</accession>
<organism evidence="2 3">
    <name type="scientific">Eumeta variegata</name>
    <name type="common">Bagworm moth</name>
    <name type="synonym">Eumeta japonica</name>
    <dbReference type="NCBI Taxonomy" id="151549"/>
    <lineage>
        <taxon>Eukaryota</taxon>
        <taxon>Metazoa</taxon>
        <taxon>Ecdysozoa</taxon>
        <taxon>Arthropoda</taxon>
        <taxon>Hexapoda</taxon>
        <taxon>Insecta</taxon>
        <taxon>Pterygota</taxon>
        <taxon>Neoptera</taxon>
        <taxon>Endopterygota</taxon>
        <taxon>Lepidoptera</taxon>
        <taxon>Glossata</taxon>
        <taxon>Ditrysia</taxon>
        <taxon>Tineoidea</taxon>
        <taxon>Psychidae</taxon>
        <taxon>Oiketicinae</taxon>
        <taxon>Eumeta</taxon>
    </lineage>
</organism>
<evidence type="ECO:0000256" key="1">
    <source>
        <dbReference type="SAM" id="MobiDB-lite"/>
    </source>
</evidence>
<reference evidence="2 3" key="1">
    <citation type="journal article" date="2019" name="Commun. Biol.">
        <title>The bagworm genome reveals a unique fibroin gene that provides high tensile strength.</title>
        <authorList>
            <person name="Kono N."/>
            <person name="Nakamura H."/>
            <person name="Ohtoshi R."/>
            <person name="Tomita M."/>
            <person name="Numata K."/>
            <person name="Arakawa K."/>
        </authorList>
    </citation>
    <scope>NUCLEOTIDE SEQUENCE [LARGE SCALE GENOMIC DNA]</scope>
</reference>
<gene>
    <name evidence="2" type="ORF">EVAR_69542_1</name>
</gene>
<dbReference type="EMBL" id="BGZK01002559">
    <property type="protein sequence ID" value="GBP94901.1"/>
    <property type="molecule type" value="Genomic_DNA"/>
</dbReference>
<protein>
    <submittedName>
        <fullName evidence="2">Uncharacterized protein</fullName>
    </submittedName>
</protein>
<dbReference type="Proteomes" id="UP000299102">
    <property type="component" value="Unassembled WGS sequence"/>
</dbReference>
<proteinExistence type="predicted"/>
<comment type="caution">
    <text evidence="2">The sequence shown here is derived from an EMBL/GenBank/DDBJ whole genome shotgun (WGS) entry which is preliminary data.</text>
</comment>
<dbReference type="AlphaFoldDB" id="A0A4C2A1T0"/>
<feature type="region of interest" description="Disordered" evidence="1">
    <location>
        <begin position="96"/>
        <end position="147"/>
    </location>
</feature>
<name>A0A4C2A1T0_EUMVA</name>